<protein>
    <submittedName>
        <fullName evidence="1">Phage portal protein</fullName>
    </submittedName>
</protein>
<accession>A0A3E3EFM5</accession>
<dbReference type="Proteomes" id="UP000261032">
    <property type="component" value="Unassembled WGS sequence"/>
</dbReference>
<organism evidence="1 2">
    <name type="scientific">Thomasclavelia ramosa</name>
    <dbReference type="NCBI Taxonomy" id="1547"/>
    <lineage>
        <taxon>Bacteria</taxon>
        <taxon>Bacillati</taxon>
        <taxon>Bacillota</taxon>
        <taxon>Erysipelotrichia</taxon>
        <taxon>Erysipelotrichales</taxon>
        <taxon>Coprobacillaceae</taxon>
        <taxon>Thomasclavelia</taxon>
    </lineage>
</organism>
<dbReference type="InterPro" id="IPR021145">
    <property type="entry name" value="Portal_protein_SPP1_Gp6-like"/>
</dbReference>
<comment type="caution">
    <text evidence="1">The sequence shown here is derived from an EMBL/GenBank/DDBJ whole genome shotgun (WGS) entry which is preliminary data.</text>
</comment>
<name>A0A3E3EFM5_9FIRM</name>
<dbReference type="EMBL" id="QUSL01000004">
    <property type="protein sequence ID" value="RGD86704.1"/>
    <property type="molecule type" value="Genomic_DNA"/>
</dbReference>
<dbReference type="AlphaFoldDB" id="A0A3E3EFM5"/>
<dbReference type="Pfam" id="PF05133">
    <property type="entry name" value="SPP1_portal"/>
    <property type="match status" value="1"/>
</dbReference>
<evidence type="ECO:0000313" key="2">
    <source>
        <dbReference type="Proteomes" id="UP000261032"/>
    </source>
</evidence>
<dbReference type="RefSeq" id="WP_117580647.1">
    <property type="nucleotide sequence ID" value="NZ_QUSL01000004.1"/>
</dbReference>
<proteinExistence type="predicted"/>
<gene>
    <name evidence="1" type="ORF">DXB93_04120</name>
</gene>
<reference evidence="1 2" key="1">
    <citation type="submission" date="2018-08" db="EMBL/GenBank/DDBJ databases">
        <title>A genome reference for cultivated species of the human gut microbiota.</title>
        <authorList>
            <person name="Zou Y."/>
            <person name="Xue W."/>
            <person name="Luo G."/>
        </authorList>
    </citation>
    <scope>NUCLEOTIDE SEQUENCE [LARGE SCALE GENOMIC DNA]</scope>
    <source>
        <strain evidence="1 2">OM06-4</strain>
    </source>
</reference>
<sequence length="479" mass="55873">MLKEREIIQFMEEDTSSDKKRFARVGQRYYEGEHDIRNYRLYYYNADGQLVEDKTRSNIKISHPFFTELVDQEVQYMLSGKDGFVKSNIPELQNELDSYFNENEDFTSELYEVLMGAITKGFEYMYAYKNSEDRIAFQCADSLGVVEVRAKDTQDGCDYVIYWYVDRIAKDNKKIKRIQVWDKDQTYFYVQEEEGKLELDTSVEINPRPHTLYKKGDSDELYYEGFGFIPFFRLDNCQKQFSGLKSIKELIDDYDLMSCGLSNNLQDAQEYLVVVSGFQGDNMEELIQNTKTKKHIGVDENGGVEFKTVDVPYDARKTKLELDEKNIYRFGMGFNSAQLGDGNITNIVIKSRYALLDLKCNKLEIRLRQFLRKILKVVLAEINQINESDYQQKDVYFEFEREVMTNASDNASIEKTDAETEQVKINTLLNLASTLDQETIVQNICDILDINYEDIKSKLPNDDDNLNAQSELEEVVVDE</sequence>
<evidence type="ECO:0000313" key="1">
    <source>
        <dbReference type="EMBL" id="RGD86704.1"/>
    </source>
</evidence>